<accession>A0A7S0W3F0</accession>
<feature type="compositionally biased region" description="Basic and acidic residues" evidence="1">
    <location>
        <begin position="52"/>
        <end position="65"/>
    </location>
</feature>
<evidence type="ECO:0000313" key="2">
    <source>
        <dbReference type="EMBL" id="CAD8802369.1"/>
    </source>
</evidence>
<gene>
    <name evidence="2" type="ORF">HTEP1355_LOCUS16045</name>
</gene>
<evidence type="ECO:0000256" key="1">
    <source>
        <dbReference type="SAM" id="MobiDB-lite"/>
    </source>
</evidence>
<dbReference type="EMBL" id="HBFN01027844">
    <property type="protein sequence ID" value="CAD8802369.1"/>
    <property type="molecule type" value="Transcribed_RNA"/>
</dbReference>
<proteinExistence type="predicted"/>
<name>A0A7S0W3F0_9CRYP</name>
<protein>
    <submittedName>
        <fullName evidence="2">Uncharacterized protein</fullName>
    </submittedName>
</protein>
<feature type="region of interest" description="Disordered" evidence="1">
    <location>
        <begin position="51"/>
        <end position="86"/>
    </location>
</feature>
<reference evidence="2" key="1">
    <citation type="submission" date="2021-01" db="EMBL/GenBank/DDBJ databases">
        <authorList>
            <person name="Corre E."/>
            <person name="Pelletier E."/>
            <person name="Niang G."/>
            <person name="Scheremetjew M."/>
            <person name="Finn R."/>
            <person name="Kale V."/>
            <person name="Holt S."/>
            <person name="Cochrane G."/>
            <person name="Meng A."/>
            <person name="Brown T."/>
            <person name="Cohen L."/>
        </authorList>
    </citation>
    <scope>NUCLEOTIDE SEQUENCE</scope>
    <source>
        <strain evidence="2">CCMP443</strain>
    </source>
</reference>
<organism evidence="2">
    <name type="scientific">Hemiselmis tepida</name>
    <dbReference type="NCBI Taxonomy" id="464990"/>
    <lineage>
        <taxon>Eukaryota</taxon>
        <taxon>Cryptophyceae</taxon>
        <taxon>Cryptomonadales</taxon>
        <taxon>Hemiselmidaceae</taxon>
        <taxon>Hemiselmis</taxon>
    </lineage>
</organism>
<dbReference type="AlphaFoldDB" id="A0A7S0W3F0"/>
<sequence>MAEVQVPHMVAATAPPAPGDEVVTGVAMDQDQLARAGFTVAVGVPVSPDSAESLKKGYLGDHGGDKPGGLDAAGHHSYNPQATATGTGEPLTVGNCRRFVQRGMFGSLTKRLNMGGNTCVCGFPEDDPCHNIPHNCQICGESFTAATNTETSCMTHPIDNIKIIGRGAHAVNKHNVYIWECCPDKPQKCTSEDVFRAKNVPHGPHM</sequence>